<reference evidence="2 3" key="1">
    <citation type="submission" date="2016-10" db="EMBL/GenBank/DDBJ databases">
        <authorList>
            <person name="de Groot N.N."/>
        </authorList>
    </citation>
    <scope>NUCLEOTIDE SEQUENCE [LARGE SCALE GENOMIC DNA]</scope>
    <source>
        <strain evidence="2 3">DSM 17925</strain>
    </source>
</reference>
<dbReference type="EMBL" id="FOIZ01000002">
    <property type="protein sequence ID" value="SEW39611.1"/>
    <property type="molecule type" value="Genomic_DNA"/>
</dbReference>
<dbReference type="AlphaFoldDB" id="A0A1I0RFF5"/>
<dbReference type="SMART" id="SM00257">
    <property type="entry name" value="LysM"/>
    <property type="match status" value="1"/>
</dbReference>
<evidence type="ECO:0000313" key="3">
    <source>
        <dbReference type="Proteomes" id="UP000199167"/>
    </source>
</evidence>
<dbReference type="PROSITE" id="PS51782">
    <property type="entry name" value="LYSM"/>
    <property type="match status" value="1"/>
</dbReference>
<dbReference type="CDD" id="cd00118">
    <property type="entry name" value="LysM"/>
    <property type="match status" value="1"/>
</dbReference>
<gene>
    <name evidence="2" type="ORF">SAMN04488515_2614</name>
</gene>
<dbReference type="Pfam" id="PF01476">
    <property type="entry name" value="LysM"/>
    <property type="match status" value="1"/>
</dbReference>
<dbReference type="InterPro" id="IPR052196">
    <property type="entry name" value="Bact_Kbp"/>
</dbReference>
<evidence type="ECO:0000313" key="2">
    <source>
        <dbReference type="EMBL" id="SEW39611.1"/>
    </source>
</evidence>
<proteinExistence type="predicted"/>
<accession>A0A1I0RFF5</accession>
<dbReference type="Gene3D" id="3.10.350.10">
    <property type="entry name" value="LysM domain"/>
    <property type="match status" value="1"/>
</dbReference>
<dbReference type="InterPro" id="IPR018392">
    <property type="entry name" value="LysM"/>
</dbReference>
<dbReference type="PANTHER" id="PTHR34700:SF8">
    <property type="entry name" value="POTASSIUM BINDING PROTEIN KBP"/>
    <property type="match status" value="1"/>
</dbReference>
<evidence type="ECO:0000259" key="1">
    <source>
        <dbReference type="PROSITE" id="PS51782"/>
    </source>
</evidence>
<dbReference type="STRING" id="364200.SAMN04488515_2614"/>
<sequence>MVRVVIGLFIGAVALCGYIIIQQEKRPIASNTLFATQTDVARATSQPLLAEGISGTEALQVAPLEVPTNPTPTPAPIEPSVAAPEVLPTIQTDESTVAMVTANILAGLGVKVDVSDLADQRDMETSDVLASIGVIANARPFEPAPRSPLEIMVVESLQLGLSDAAIDRRVNDAALLQHLTVPEILVTPQGSVDTAALLKSIVTTAQTVASGKAPEVPQVATGDGTGVEVRVVQRATATQEYRFYTVAGGDSLGGISAKFYGDVNKYTIIFEANRGILSSPDQIRVGQRLTIPDLPEV</sequence>
<dbReference type="RefSeq" id="WP_207510548.1">
    <property type="nucleotide sequence ID" value="NZ_FOIZ01000002.1"/>
</dbReference>
<dbReference type="Proteomes" id="UP000199167">
    <property type="component" value="Unassembled WGS sequence"/>
</dbReference>
<organism evidence="2 3">
    <name type="scientific">Cognatiyoonia koreensis</name>
    <dbReference type="NCBI Taxonomy" id="364200"/>
    <lineage>
        <taxon>Bacteria</taxon>
        <taxon>Pseudomonadati</taxon>
        <taxon>Pseudomonadota</taxon>
        <taxon>Alphaproteobacteria</taxon>
        <taxon>Rhodobacterales</taxon>
        <taxon>Paracoccaceae</taxon>
        <taxon>Cognatiyoonia</taxon>
    </lineage>
</organism>
<dbReference type="SUPFAM" id="SSF54106">
    <property type="entry name" value="LysM domain"/>
    <property type="match status" value="1"/>
</dbReference>
<protein>
    <submittedName>
        <fullName evidence="2">Nucleoid-associated protein YgaU, contains BON and LysM domains</fullName>
    </submittedName>
</protein>
<dbReference type="InterPro" id="IPR036779">
    <property type="entry name" value="LysM_dom_sf"/>
</dbReference>
<feature type="domain" description="LysM" evidence="1">
    <location>
        <begin position="242"/>
        <end position="291"/>
    </location>
</feature>
<dbReference type="PANTHER" id="PTHR34700">
    <property type="entry name" value="POTASSIUM BINDING PROTEIN KBP"/>
    <property type="match status" value="1"/>
</dbReference>
<name>A0A1I0RFF5_9RHOB</name>
<keyword evidence="3" id="KW-1185">Reference proteome</keyword>